<evidence type="ECO:0000313" key="2">
    <source>
        <dbReference type="Proteomes" id="UP000075502"/>
    </source>
</evidence>
<proteinExistence type="predicted"/>
<dbReference type="Proteomes" id="UP000075502">
    <property type="component" value="Unassembled WGS sequence"/>
</dbReference>
<gene>
    <name evidence="1" type="ORF">BE21_25310</name>
</gene>
<protein>
    <submittedName>
        <fullName evidence="1">Uncharacterized protein</fullName>
    </submittedName>
</protein>
<evidence type="ECO:0000313" key="1">
    <source>
        <dbReference type="EMBL" id="KYG08155.1"/>
    </source>
</evidence>
<dbReference type="EMBL" id="JEME01001080">
    <property type="protein sequence ID" value="KYG08155.1"/>
    <property type="molecule type" value="Genomic_DNA"/>
</dbReference>
<reference evidence="1 2" key="1">
    <citation type="submission" date="2014-02" db="EMBL/GenBank/DDBJ databases">
        <title>The small core and large imbalanced accessory genome model reveals a collaborative survival strategy of Sorangium cellulosum strains in nature.</title>
        <authorList>
            <person name="Han K."/>
            <person name="Peng R."/>
            <person name="Blom J."/>
            <person name="Li Y.-Z."/>
        </authorList>
    </citation>
    <scope>NUCLEOTIDE SEQUENCE [LARGE SCALE GENOMIC DNA]</scope>
    <source>
        <strain evidence="1 2">So0007-03</strain>
    </source>
</reference>
<dbReference type="AlphaFoldDB" id="A0A150TTX7"/>
<comment type="caution">
    <text evidence="1">The sequence shown here is derived from an EMBL/GenBank/DDBJ whole genome shotgun (WGS) entry which is preliminary data.</text>
</comment>
<organism evidence="1 2">
    <name type="scientific">Sorangium cellulosum</name>
    <name type="common">Polyangium cellulosum</name>
    <dbReference type="NCBI Taxonomy" id="56"/>
    <lineage>
        <taxon>Bacteria</taxon>
        <taxon>Pseudomonadati</taxon>
        <taxon>Myxococcota</taxon>
        <taxon>Polyangia</taxon>
        <taxon>Polyangiales</taxon>
        <taxon>Polyangiaceae</taxon>
        <taxon>Sorangium</taxon>
    </lineage>
</organism>
<dbReference type="Gene3D" id="1.25.40.10">
    <property type="entry name" value="Tetratricopeptide repeat domain"/>
    <property type="match status" value="1"/>
</dbReference>
<name>A0A150TTX7_SORCE</name>
<sequence>MAIACEIGDREAEAASSWDIGIVVEALGNIPRAAGAMRNYVEYLRSIGHTALQQDEAHLSRLRARLGRSAR</sequence>
<accession>A0A150TTX7</accession>
<dbReference type="InterPro" id="IPR011990">
    <property type="entry name" value="TPR-like_helical_dom_sf"/>
</dbReference>